<evidence type="ECO:0000313" key="2">
    <source>
        <dbReference type="Proteomes" id="UP000326396"/>
    </source>
</evidence>
<name>A0A5N6N4M9_9ASTR</name>
<evidence type="ECO:0000313" key="1">
    <source>
        <dbReference type="EMBL" id="KAD4384783.1"/>
    </source>
</evidence>
<dbReference type="Proteomes" id="UP000326396">
    <property type="component" value="Linkage Group LG3"/>
</dbReference>
<comment type="caution">
    <text evidence="1">The sequence shown here is derived from an EMBL/GenBank/DDBJ whole genome shotgun (WGS) entry which is preliminary data.</text>
</comment>
<reference evidence="1 2" key="1">
    <citation type="submission" date="2019-05" db="EMBL/GenBank/DDBJ databases">
        <title>Mikania micrantha, genome provides insights into the molecular mechanism of rapid growth.</title>
        <authorList>
            <person name="Liu B."/>
        </authorList>
    </citation>
    <scope>NUCLEOTIDE SEQUENCE [LARGE SCALE GENOMIC DNA]</scope>
    <source>
        <strain evidence="1">NLD-2019</strain>
        <tissue evidence="1">Leaf</tissue>
    </source>
</reference>
<accession>A0A5N6N4M9</accession>
<proteinExistence type="predicted"/>
<organism evidence="1 2">
    <name type="scientific">Mikania micrantha</name>
    <name type="common">bitter vine</name>
    <dbReference type="NCBI Taxonomy" id="192012"/>
    <lineage>
        <taxon>Eukaryota</taxon>
        <taxon>Viridiplantae</taxon>
        <taxon>Streptophyta</taxon>
        <taxon>Embryophyta</taxon>
        <taxon>Tracheophyta</taxon>
        <taxon>Spermatophyta</taxon>
        <taxon>Magnoliopsida</taxon>
        <taxon>eudicotyledons</taxon>
        <taxon>Gunneridae</taxon>
        <taxon>Pentapetalae</taxon>
        <taxon>asterids</taxon>
        <taxon>campanulids</taxon>
        <taxon>Asterales</taxon>
        <taxon>Asteraceae</taxon>
        <taxon>Asteroideae</taxon>
        <taxon>Heliantheae alliance</taxon>
        <taxon>Eupatorieae</taxon>
        <taxon>Mikania</taxon>
    </lineage>
</organism>
<sequence>MILRLQACEWRHLRPQLCFWWICRKVEATPIVDVLCIFNGRHEEQPHGINHEHQELNVDQPYDEEAQVISQDEQGFTEEPYDEET</sequence>
<protein>
    <submittedName>
        <fullName evidence="1">Uncharacterized protein</fullName>
    </submittedName>
</protein>
<keyword evidence="2" id="KW-1185">Reference proteome</keyword>
<gene>
    <name evidence="1" type="ORF">E3N88_24951</name>
</gene>
<dbReference type="EMBL" id="SZYD01000013">
    <property type="protein sequence ID" value="KAD4384783.1"/>
    <property type="molecule type" value="Genomic_DNA"/>
</dbReference>
<dbReference type="AlphaFoldDB" id="A0A5N6N4M9"/>